<comment type="caution">
    <text evidence="1">The sequence shown here is derived from an EMBL/GenBank/DDBJ whole genome shotgun (WGS) entry which is preliminary data.</text>
</comment>
<evidence type="ECO:0000313" key="1">
    <source>
        <dbReference type="EMBL" id="KAL3619030.1"/>
    </source>
</evidence>
<keyword evidence="2" id="KW-1185">Reference proteome</keyword>
<dbReference type="AlphaFoldDB" id="A0ABD3BQQ6"/>
<name>A0ABD3BQQ6_9LAMI</name>
<proteinExistence type="predicted"/>
<accession>A0ABD3BQQ6</accession>
<reference evidence="2" key="1">
    <citation type="journal article" date="2024" name="IScience">
        <title>Strigolactones Initiate the Formation of Haustorium-like Structures in Castilleja.</title>
        <authorList>
            <person name="Buerger M."/>
            <person name="Peterson D."/>
            <person name="Chory J."/>
        </authorList>
    </citation>
    <scope>NUCLEOTIDE SEQUENCE [LARGE SCALE GENOMIC DNA]</scope>
</reference>
<dbReference type="Proteomes" id="UP001632038">
    <property type="component" value="Unassembled WGS sequence"/>
</dbReference>
<protein>
    <submittedName>
        <fullName evidence="1">Uncharacterized protein</fullName>
    </submittedName>
</protein>
<gene>
    <name evidence="1" type="ORF">CASFOL_037258</name>
</gene>
<evidence type="ECO:0000313" key="2">
    <source>
        <dbReference type="Proteomes" id="UP001632038"/>
    </source>
</evidence>
<dbReference type="EMBL" id="JAVIJP010000070">
    <property type="protein sequence ID" value="KAL3619030.1"/>
    <property type="molecule type" value="Genomic_DNA"/>
</dbReference>
<sequence length="144" mass="15452">MGSGGGVGSTEGGDWDEADGQFSDKLMLAAVGASIDVADFGGGGGDSMMRLRNHHAQGVTYYERVQIPRRITHRTRDLSNRVYASDEARDCAIKKAEEKETTLGSEYPSFVRSILPSHVSGGFWLAPENQTTSITSVAIQSLAQ</sequence>
<organism evidence="1 2">
    <name type="scientific">Castilleja foliolosa</name>
    <dbReference type="NCBI Taxonomy" id="1961234"/>
    <lineage>
        <taxon>Eukaryota</taxon>
        <taxon>Viridiplantae</taxon>
        <taxon>Streptophyta</taxon>
        <taxon>Embryophyta</taxon>
        <taxon>Tracheophyta</taxon>
        <taxon>Spermatophyta</taxon>
        <taxon>Magnoliopsida</taxon>
        <taxon>eudicotyledons</taxon>
        <taxon>Gunneridae</taxon>
        <taxon>Pentapetalae</taxon>
        <taxon>asterids</taxon>
        <taxon>lamiids</taxon>
        <taxon>Lamiales</taxon>
        <taxon>Orobanchaceae</taxon>
        <taxon>Pedicularideae</taxon>
        <taxon>Castillejinae</taxon>
        <taxon>Castilleja</taxon>
    </lineage>
</organism>